<organism evidence="2 3">
    <name type="scientific">Sphingomonas montanisoli</name>
    <dbReference type="NCBI Taxonomy" id="2606412"/>
    <lineage>
        <taxon>Bacteria</taxon>
        <taxon>Pseudomonadati</taxon>
        <taxon>Pseudomonadota</taxon>
        <taxon>Alphaproteobacteria</taxon>
        <taxon>Sphingomonadales</taxon>
        <taxon>Sphingomonadaceae</taxon>
        <taxon>Sphingomonas</taxon>
    </lineage>
</organism>
<keyword evidence="1" id="KW-0812">Transmembrane</keyword>
<comment type="caution">
    <text evidence="2">The sequence shown here is derived from an EMBL/GenBank/DDBJ whole genome shotgun (WGS) entry which is preliminary data.</text>
</comment>
<dbReference type="AlphaFoldDB" id="A0A5D9CBC3"/>
<sequence length="147" mass="15728">MKVIRDWWPAIALVAWLSFVSWWAGLLTANVVAGTVLASLIIVGFEGAERARERDKEIAALRAALQVERAALVSAEARAATVAEDGVRRAAILSGGHAIARYNLGSMYPAFGFYGEVPVEPHEFGQAEAVIDGLILLLGGARPEKSE</sequence>
<feature type="transmembrane region" description="Helical" evidence="1">
    <location>
        <begin position="7"/>
        <end position="25"/>
    </location>
</feature>
<proteinExistence type="predicted"/>
<reference evidence="2 3" key="1">
    <citation type="submission" date="2019-08" db="EMBL/GenBank/DDBJ databases">
        <authorList>
            <person name="Wang G."/>
            <person name="Xu Z."/>
        </authorList>
    </citation>
    <scope>NUCLEOTIDE SEQUENCE [LARGE SCALE GENOMIC DNA]</scope>
    <source>
        <strain evidence="2 3">ZX</strain>
    </source>
</reference>
<keyword evidence="3" id="KW-1185">Reference proteome</keyword>
<accession>A0A5D9CBC3</accession>
<dbReference type="Proteomes" id="UP000322077">
    <property type="component" value="Unassembled WGS sequence"/>
</dbReference>
<evidence type="ECO:0000313" key="2">
    <source>
        <dbReference type="EMBL" id="TZG28597.1"/>
    </source>
</evidence>
<dbReference type="RefSeq" id="WP_149520262.1">
    <property type="nucleotide sequence ID" value="NZ_VTOU01000001.1"/>
</dbReference>
<evidence type="ECO:0000256" key="1">
    <source>
        <dbReference type="SAM" id="Phobius"/>
    </source>
</evidence>
<gene>
    <name evidence="2" type="ORF">FYJ91_00105</name>
</gene>
<keyword evidence="1" id="KW-1133">Transmembrane helix</keyword>
<feature type="transmembrane region" description="Helical" evidence="1">
    <location>
        <begin position="31"/>
        <end position="48"/>
    </location>
</feature>
<evidence type="ECO:0000313" key="3">
    <source>
        <dbReference type="Proteomes" id="UP000322077"/>
    </source>
</evidence>
<name>A0A5D9CBC3_9SPHN</name>
<dbReference type="EMBL" id="VTOU01000001">
    <property type="protein sequence ID" value="TZG28597.1"/>
    <property type="molecule type" value="Genomic_DNA"/>
</dbReference>
<protein>
    <submittedName>
        <fullName evidence="2">Uncharacterized protein</fullName>
    </submittedName>
</protein>
<keyword evidence="1" id="KW-0472">Membrane</keyword>